<evidence type="ECO:0000256" key="5">
    <source>
        <dbReference type="ARBA" id="ARBA00022692"/>
    </source>
</evidence>
<dbReference type="GO" id="GO:0015095">
    <property type="term" value="F:magnesium ion transmembrane transporter activity"/>
    <property type="evidence" value="ECO:0007669"/>
    <property type="project" value="TreeGrafter"/>
</dbReference>
<evidence type="ECO:0000256" key="2">
    <source>
        <dbReference type="ARBA" id="ARBA00009765"/>
    </source>
</evidence>
<keyword evidence="8" id="KW-0406">Ion transport</keyword>
<evidence type="ECO:0000256" key="10">
    <source>
        <dbReference type="ARBA" id="ARBA00034269"/>
    </source>
</evidence>
<dbReference type="PANTHER" id="PTHR47685">
    <property type="entry name" value="MAGNESIUM TRANSPORT PROTEIN CORA"/>
    <property type="match status" value="1"/>
</dbReference>
<dbReference type="PANTHER" id="PTHR47685:SF1">
    <property type="entry name" value="MAGNESIUM TRANSPORT PROTEIN CORA"/>
    <property type="match status" value="1"/>
</dbReference>
<dbReference type="GO" id="GO:0005886">
    <property type="term" value="C:plasma membrane"/>
    <property type="evidence" value="ECO:0007669"/>
    <property type="project" value="UniProtKB-SubCell"/>
</dbReference>
<keyword evidence="9 12" id="KW-0472">Membrane</keyword>
<dbReference type="RefSeq" id="WP_077813789.1">
    <property type="nucleotide sequence ID" value="NZ_CP014692.1"/>
</dbReference>
<sequence>MFLAHRNGQPACAVGTEKDAAGAVWLDLVDPTDTERDLAAHLTGKVIPQRSDLEEIESSSRLHTDDDAVYMSLPLVRRTETDLYSSPIGFVLTPNWLVTVRFSDYASFDNAARQVAESKASFSSDDSLVMILECIVDRLADVLEHVGLNLNQLSRDVFAGYDPKGSTRLASWQRTILRRVGHAEDFSSLIRDSLLGLDRISIFISENRKHTLPNGLAARLATVSRDVTSLTDFVSQLSNKIQFLLDAALGFISIEQNDGMKILTVVSFIGVAPTLIAGIYGMNFKDIPELSWAYGYWYSLCAMVVSVILPLLWFWRIGWLKTDNR</sequence>
<evidence type="ECO:0000256" key="3">
    <source>
        <dbReference type="ARBA" id="ARBA00022448"/>
    </source>
</evidence>
<comment type="catalytic activity">
    <reaction evidence="10">
        <text>Mg(2+)(in) = Mg(2+)(out)</text>
        <dbReference type="Rhea" id="RHEA:29827"/>
        <dbReference type="ChEBI" id="CHEBI:18420"/>
    </reaction>
</comment>
<name>A0A1U9KIX7_ACEAC</name>
<dbReference type="OrthoDB" id="9803416at2"/>
<evidence type="ECO:0000256" key="9">
    <source>
        <dbReference type="ARBA" id="ARBA00023136"/>
    </source>
</evidence>
<keyword evidence="6" id="KW-0460">Magnesium</keyword>
<evidence type="ECO:0000256" key="6">
    <source>
        <dbReference type="ARBA" id="ARBA00022842"/>
    </source>
</evidence>
<dbReference type="CDD" id="cd12837">
    <property type="entry name" value="EcCorA-like_u1"/>
    <property type="match status" value="1"/>
</dbReference>
<dbReference type="Gene3D" id="3.30.460.20">
    <property type="entry name" value="CorA soluble domain-like"/>
    <property type="match status" value="1"/>
</dbReference>
<organism evidence="13 14">
    <name type="scientific">Acetobacter aceti</name>
    <dbReference type="NCBI Taxonomy" id="435"/>
    <lineage>
        <taxon>Bacteria</taxon>
        <taxon>Pseudomonadati</taxon>
        <taxon>Pseudomonadota</taxon>
        <taxon>Alphaproteobacteria</taxon>
        <taxon>Acetobacterales</taxon>
        <taxon>Acetobacteraceae</taxon>
        <taxon>Acetobacter</taxon>
        <taxon>Acetobacter subgen. Acetobacter</taxon>
    </lineage>
</organism>
<feature type="transmembrane region" description="Helical" evidence="12">
    <location>
        <begin position="294"/>
        <end position="315"/>
    </location>
</feature>
<dbReference type="AlphaFoldDB" id="A0A1U9KIX7"/>
<evidence type="ECO:0000256" key="11">
    <source>
        <dbReference type="ARBA" id="ARBA00045497"/>
    </source>
</evidence>
<keyword evidence="4" id="KW-1003">Cell membrane</keyword>
<dbReference type="Pfam" id="PF01544">
    <property type="entry name" value="CorA"/>
    <property type="match status" value="1"/>
</dbReference>
<comment type="subcellular location">
    <subcellularLocation>
        <location evidence="1">Cell membrane</location>
        <topology evidence="1">Multi-pass membrane protein</topology>
    </subcellularLocation>
</comment>
<dbReference type="SUPFAM" id="SSF143865">
    <property type="entry name" value="CorA soluble domain-like"/>
    <property type="match status" value="1"/>
</dbReference>
<dbReference type="InterPro" id="IPR002523">
    <property type="entry name" value="MgTranspt_CorA/ZnTranspt_ZntB"/>
</dbReference>
<dbReference type="STRING" id="435.A0U92_14250"/>
<keyword evidence="5 12" id="KW-0812">Transmembrane</keyword>
<dbReference type="Gene3D" id="1.20.58.340">
    <property type="entry name" value="Magnesium transport protein CorA, transmembrane region"/>
    <property type="match status" value="2"/>
</dbReference>
<dbReference type="GO" id="GO:0015099">
    <property type="term" value="F:nickel cation transmembrane transporter activity"/>
    <property type="evidence" value="ECO:0007669"/>
    <property type="project" value="TreeGrafter"/>
</dbReference>
<evidence type="ECO:0000313" key="13">
    <source>
        <dbReference type="EMBL" id="AQS85740.1"/>
    </source>
</evidence>
<dbReference type="GO" id="GO:0015087">
    <property type="term" value="F:cobalt ion transmembrane transporter activity"/>
    <property type="evidence" value="ECO:0007669"/>
    <property type="project" value="TreeGrafter"/>
</dbReference>
<proteinExistence type="inferred from homology"/>
<evidence type="ECO:0000256" key="7">
    <source>
        <dbReference type="ARBA" id="ARBA00022989"/>
    </source>
</evidence>
<keyword evidence="3" id="KW-0813">Transport</keyword>
<gene>
    <name evidence="13" type="ORF">A0U92_14250</name>
</gene>
<evidence type="ECO:0000256" key="4">
    <source>
        <dbReference type="ARBA" id="ARBA00022475"/>
    </source>
</evidence>
<evidence type="ECO:0000313" key="14">
    <source>
        <dbReference type="Proteomes" id="UP000188937"/>
    </source>
</evidence>
<dbReference type="FunFam" id="1.20.58.340:FF:000004">
    <property type="entry name" value="Magnesium transport protein CorA"/>
    <property type="match status" value="1"/>
</dbReference>
<dbReference type="KEGG" id="aace:A0U92_14250"/>
<accession>A0A1U9KIX7</accession>
<evidence type="ECO:0000256" key="12">
    <source>
        <dbReference type="SAM" id="Phobius"/>
    </source>
</evidence>
<dbReference type="EMBL" id="CP014692">
    <property type="protein sequence ID" value="AQS85740.1"/>
    <property type="molecule type" value="Genomic_DNA"/>
</dbReference>
<dbReference type="InterPro" id="IPR045861">
    <property type="entry name" value="CorA_cytoplasmic_dom"/>
</dbReference>
<dbReference type="eggNOG" id="COG0598">
    <property type="taxonomic scope" value="Bacteria"/>
</dbReference>
<protein>
    <submittedName>
        <fullName evidence="13">Magnesium transporter</fullName>
    </submittedName>
</protein>
<dbReference type="InterPro" id="IPR050829">
    <property type="entry name" value="CorA_MIT"/>
</dbReference>
<dbReference type="Proteomes" id="UP000188937">
    <property type="component" value="Chromosome"/>
</dbReference>
<reference evidence="13 14" key="1">
    <citation type="submission" date="2016-03" db="EMBL/GenBank/DDBJ databases">
        <title>Acetic acid bacteria sequencing.</title>
        <authorList>
            <person name="Brandt J."/>
            <person name="Jakob F."/>
            <person name="Vogel R.F."/>
        </authorList>
    </citation>
    <scope>NUCLEOTIDE SEQUENCE [LARGE SCALE GENOMIC DNA]</scope>
    <source>
        <strain evidence="13 14">TMW2.1153</strain>
    </source>
</reference>
<evidence type="ECO:0000256" key="1">
    <source>
        <dbReference type="ARBA" id="ARBA00004651"/>
    </source>
</evidence>
<evidence type="ECO:0000256" key="8">
    <source>
        <dbReference type="ARBA" id="ARBA00023065"/>
    </source>
</evidence>
<dbReference type="SUPFAM" id="SSF144083">
    <property type="entry name" value="Magnesium transport protein CorA, transmembrane region"/>
    <property type="match status" value="1"/>
</dbReference>
<comment type="function">
    <text evidence="11">Mediates influx of magnesium ions. Alternates between open and closed states. Activated by low cytoplasmic Mg(2+) levels. Inactive when cytoplasmic Mg(2+) levels are high.</text>
</comment>
<comment type="similarity">
    <text evidence="2">Belongs to the CorA metal ion transporter (MIT) (TC 1.A.35) family.</text>
</comment>
<keyword evidence="14" id="KW-1185">Reference proteome</keyword>
<dbReference type="InterPro" id="IPR045863">
    <property type="entry name" value="CorA_TM1_TM2"/>
</dbReference>
<keyword evidence="7 12" id="KW-1133">Transmembrane helix</keyword>
<feature type="transmembrane region" description="Helical" evidence="12">
    <location>
        <begin position="262"/>
        <end position="282"/>
    </location>
</feature>